<dbReference type="PANTHER" id="PTHR39639:SF1">
    <property type="entry name" value="DUF262 DOMAIN-CONTAINING PROTEIN"/>
    <property type="match status" value="1"/>
</dbReference>
<sequence length="370" mass="41895">MLSNEIKDAQRHVRTDAYQMSVGEIVSMYDEREIIIDPEFQRLFRWDVGQKSKLIESLLLGIPLPSIFVFETEDGSWELIDGLQRVSTILEFMGRLRGPDGEINPPSVLEATKYLPSLHNAVWETSELIDVPMQEQRPIDKTQQLAIRRGRLGVEILKRPSDDQTKYDLFQRLNAGGTQANAQELRNCIMLMISKDYFRAVKNSAEQDAFKRVVSISEEQSERQRHMEMAVRFLVHTQVPYDGRLDVEEYIDEGIVTLAQAGNHATAADLINRTFQLLDEVAGNNALRRFQNGAYVGKVGLVGLEAIAVGVARNLPAILALGPTPSKTFVKEKIESFWEQQQVAAFSSSGLRGTTRIQRTVPFGEEWFRP</sequence>
<dbReference type="Pfam" id="PF03235">
    <property type="entry name" value="GmrSD_N"/>
    <property type="match status" value="1"/>
</dbReference>
<proteinExistence type="predicted"/>
<name>A0A1N6P740_9PSED</name>
<evidence type="ECO:0000313" key="3">
    <source>
        <dbReference type="Proteomes" id="UP000186079"/>
    </source>
</evidence>
<evidence type="ECO:0000259" key="1">
    <source>
        <dbReference type="Pfam" id="PF03235"/>
    </source>
</evidence>
<accession>A0A1N6P740</accession>
<dbReference type="AlphaFoldDB" id="A0A1N6P740"/>
<evidence type="ECO:0000313" key="2">
    <source>
        <dbReference type="EMBL" id="SIQ00135.1"/>
    </source>
</evidence>
<reference evidence="2 3" key="1">
    <citation type="submission" date="2017-01" db="EMBL/GenBank/DDBJ databases">
        <authorList>
            <person name="Mah S.A."/>
            <person name="Swanson W.J."/>
            <person name="Moy G.W."/>
            <person name="Vacquier V.D."/>
        </authorList>
    </citation>
    <scope>NUCLEOTIDE SEQUENCE [LARGE SCALE GENOMIC DNA]</scope>
    <source>
        <strain evidence="2 3">ATCC 29606</strain>
    </source>
</reference>
<dbReference type="PANTHER" id="PTHR39639">
    <property type="entry name" value="CHROMOSOME 16, WHOLE GENOME SHOTGUN SEQUENCE"/>
    <property type="match status" value="1"/>
</dbReference>
<dbReference type="EMBL" id="FTMC01000002">
    <property type="protein sequence ID" value="SIQ00135.1"/>
    <property type="molecule type" value="Genomic_DNA"/>
</dbReference>
<dbReference type="Proteomes" id="UP000186079">
    <property type="component" value="Unassembled WGS sequence"/>
</dbReference>
<dbReference type="InterPro" id="IPR004919">
    <property type="entry name" value="GmrSD_N"/>
</dbReference>
<feature type="domain" description="GmrSD restriction endonucleases N-terminal" evidence="1">
    <location>
        <begin position="25"/>
        <end position="190"/>
    </location>
</feature>
<organism evidence="2 3">
    <name type="scientific">Pseudomonas flexibilis</name>
    <dbReference type="NCBI Taxonomy" id="706570"/>
    <lineage>
        <taxon>Bacteria</taxon>
        <taxon>Pseudomonadati</taxon>
        <taxon>Pseudomonadota</taxon>
        <taxon>Gammaproteobacteria</taxon>
        <taxon>Pseudomonadales</taxon>
        <taxon>Pseudomonadaceae</taxon>
        <taxon>Pseudomonas</taxon>
    </lineage>
</organism>
<gene>
    <name evidence="2" type="ORF">SAMN05421672_10244</name>
</gene>
<protein>
    <recommendedName>
        <fullName evidence="1">GmrSD restriction endonucleases N-terminal domain-containing protein</fullName>
    </recommendedName>
</protein>